<keyword evidence="2" id="KW-0808">Transferase</keyword>
<dbReference type="Gene3D" id="3.40.50.150">
    <property type="entry name" value="Vaccinia Virus protein VP39"/>
    <property type="match status" value="1"/>
</dbReference>
<keyword evidence="2" id="KW-0489">Methyltransferase</keyword>
<protein>
    <submittedName>
        <fullName evidence="2">Methylase involved in ubiquinone/menaquinone biosynthesis</fullName>
        <ecNumber evidence="2">2.1.1.197</ecNumber>
    </submittedName>
</protein>
<dbReference type="RefSeq" id="WP_055332472.1">
    <property type="nucleotide sequence ID" value="NZ_CDLK01000014.1"/>
</dbReference>
<dbReference type="PANTHER" id="PTHR43861">
    <property type="entry name" value="TRANS-ACONITATE 2-METHYLTRANSFERASE-RELATED"/>
    <property type="match status" value="1"/>
</dbReference>
<dbReference type="EMBL" id="CDNY01000003">
    <property type="protein sequence ID" value="CEO32168.1"/>
    <property type="molecule type" value="Genomic_DNA"/>
</dbReference>
<dbReference type="GO" id="GO:0008757">
    <property type="term" value="F:S-adenosylmethionine-dependent methyltransferase activity"/>
    <property type="evidence" value="ECO:0007669"/>
    <property type="project" value="InterPro"/>
</dbReference>
<organism evidence="2 3">
    <name type="scientific">Paraclostridium sordellii</name>
    <name type="common">Clostridium sordellii</name>
    <dbReference type="NCBI Taxonomy" id="1505"/>
    <lineage>
        <taxon>Bacteria</taxon>
        <taxon>Bacillati</taxon>
        <taxon>Bacillota</taxon>
        <taxon>Clostridia</taxon>
        <taxon>Peptostreptococcales</taxon>
        <taxon>Peptostreptococcaceae</taxon>
        <taxon>Paraclostridium</taxon>
    </lineage>
</organism>
<dbReference type="GO" id="GO:0032259">
    <property type="term" value="P:methylation"/>
    <property type="evidence" value="ECO:0007669"/>
    <property type="project" value="UniProtKB-KW"/>
</dbReference>
<sequence>MKENKYDNEKFFLKYSQMERSTYGLESAGEWQELKNMLPSFKGKRVLDIGCGFGWHCRYAVEKEAKYVLGVDISKKMLDKARKLTKSKKINYECVAMEDLQIEDEKFDIVISSLVFHYTKDFDEICKKIYCSLVNYGDFIFSVEHPIFTSTENQDWIYNDEGEIVFWPIDNYQNEEIRHTKFLGEEVIKYHRTVTTYINTLIKSGFRIEQISEPKPPNYMIEENIYLKNELRRPMFLMIAAKKVL</sequence>
<dbReference type="EC" id="2.1.1.197" evidence="2"/>
<dbReference type="PANTHER" id="PTHR43861:SF1">
    <property type="entry name" value="TRANS-ACONITATE 2-METHYLTRANSFERASE"/>
    <property type="match status" value="1"/>
</dbReference>
<feature type="domain" description="Methyltransferase type 11" evidence="1">
    <location>
        <begin position="47"/>
        <end position="140"/>
    </location>
</feature>
<comment type="caution">
    <text evidence="2">The sequence shown here is derived from an EMBL/GenBank/DDBJ whole genome shotgun (WGS) entry which is preliminary data.</text>
</comment>
<keyword evidence="2" id="KW-0830">Ubiquinone</keyword>
<dbReference type="AlphaFoldDB" id="A0A9P1KZ26"/>
<dbReference type="SUPFAM" id="SSF53335">
    <property type="entry name" value="S-adenosyl-L-methionine-dependent methyltransferases"/>
    <property type="match status" value="1"/>
</dbReference>
<accession>A0A9P1KZ26</accession>
<evidence type="ECO:0000313" key="2">
    <source>
        <dbReference type="EMBL" id="CEO32168.1"/>
    </source>
</evidence>
<dbReference type="InterPro" id="IPR013216">
    <property type="entry name" value="Methyltransf_11"/>
</dbReference>
<reference evidence="3" key="1">
    <citation type="submission" date="2015-01" db="EMBL/GenBank/DDBJ databases">
        <authorList>
            <person name="Aslett A.Martin."/>
            <person name="De Silva Nishadi"/>
        </authorList>
    </citation>
    <scope>NUCLEOTIDE SEQUENCE [LARGE SCALE GENOMIC DNA]</scope>
    <source>
        <strain evidence="3">UMC4404</strain>
    </source>
</reference>
<proteinExistence type="predicted"/>
<dbReference type="CDD" id="cd02440">
    <property type="entry name" value="AdoMet_MTases"/>
    <property type="match status" value="1"/>
</dbReference>
<dbReference type="GO" id="GO:0102130">
    <property type="term" value="F:malonyl-CoA methyltransferase activity"/>
    <property type="evidence" value="ECO:0007669"/>
    <property type="project" value="UniProtKB-EC"/>
</dbReference>
<evidence type="ECO:0000259" key="1">
    <source>
        <dbReference type="Pfam" id="PF08241"/>
    </source>
</evidence>
<dbReference type="InterPro" id="IPR029063">
    <property type="entry name" value="SAM-dependent_MTases_sf"/>
</dbReference>
<gene>
    <name evidence="2" type="primary">bioC</name>
    <name evidence="2" type="ORF">UMC4404_01481</name>
</gene>
<dbReference type="Pfam" id="PF08241">
    <property type="entry name" value="Methyltransf_11"/>
    <property type="match status" value="1"/>
</dbReference>
<name>A0A9P1KZ26_PARSO</name>
<evidence type="ECO:0000313" key="3">
    <source>
        <dbReference type="Proteomes" id="UP000049685"/>
    </source>
</evidence>
<dbReference type="Proteomes" id="UP000049685">
    <property type="component" value="Unassembled WGS sequence"/>
</dbReference>